<dbReference type="InterPro" id="IPR005153">
    <property type="entry name" value="MbtH-like_dom"/>
</dbReference>
<organism evidence="2 3">
    <name type="scientific">Rudaeicoccus suwonensis</name>
    <dbReference type="NCBI Taxonomy" id="657409"/>
    <lineage>
        <taxon>Bacteria</taxon>
        <taxon>Bacillati</taxon>
        <taxon>Actinomycetota</taxon>
        <taxon>Actinomycetes</taxon>
        <taxon>Micrococcales</taxon>
        <taxon>Dermacoccaceae</taxon>
        <taxon>Rudaeicoccus</taxon>
    </lineage>
</organism>
<evidence type="ECO:0000313" key="2">
    <source>
        <dbReference type="EMBL" id="TWE11327.1"/>
    </source>
</evidence>
<dbReference type="AlphaFoldDB" id="A0A561E6T0"/>
<evidence type="ECO:0000313" key="3">
    <source>
        <dbReference type="Proteomes" id="UP000318297"/>
    </source>
</evidence>
<comment type="caution">
    <text evidence="2">The sequence shown here is derived from an EMBL/GenBank/DDBJ whole genome shotgun (WGS) entry which is preliminary data.</text>
</comment>
<gene>
    <name evidence="2" type="ORF">BKA23_0089</name>
</gene>
<dbReference type="Pfam" id="PF03621">
    <property type="entry name" value="MbtH"/>
    <property type="match status" value="1"/>
</dbReference>
<dbReference type="Gene3D" id="3.90.820.10">
    <property type="entry name" value="Structural Genomics, Unknown Function 30-nov-00 1gh9 Mol_id"/>
    <property type="match status" value="1"/>
</dbReference>
<dbReference type="EMBL" id="VIVQ01000001">
    <property type="protein sequence ID" value="TWE11327.1"/>
    <property type="molecule type" value="Genomic_DNA"/>
</dbReference>
<accession>A0A561E6T0</accession>
<dbReference type="SUPFAM" id="SSF160582">
    <property type="entry name" value="MbtH-like"/>
    <property type="match status" value="1"/>
</dbReference>
<dbReference type="SMART" id="SM00923">
    <property type="entry name" value="MbtH"/>
    <property type="match status" value="1"/>
</dbReference>
<protein>
    <submittedName>
        <fullName evidence="2">MbtH protein</fullName>
    </submittedName>
</protein>
<reference evidence="2 3" key="1">
    <citation type="submission" date="2019-06" db="EMBL/GenBank/DDBJ databases">
        <title>Sequencing the genomes of 1000 actinobacteria strains.</title>
        <authorList>
            <person name="Klenk H.-P."/>
        </authorList>
    </citation>
    <scope>NUCLEOTIDE SEQUENCE [LARGE SCALE GENOMIC DNA]</scope>
    <source>
        <strain evidence="2 3">DSM 19560</strain>
    </source>
</reference>
<proteinExistence type="predicted"/>
<dbReference type="RefSeq" id="WP_145224511.1">
    <property type="nucleotide sequence ID" value="NZ_VIVQ01000001.1"/>
</dbReference>
<dbReference type="Proteomes" id="UP000318297">
    <property type="component" value="Unassembled WGS sequence"/>
</dbReference>
<dbReference type="OrthoDB" id="7584480at2"/>
<evidence type="ECO:0000259" key="1">
    <source>
        <dbReference type="SMART" id="SM00923"/>
    </source>
</evidence>
<feature type="domain" description="MbtH-like" evidence="1">
    <location>
        <begin position="4"/>
        <end position="53"/>
    </location>
</feature>
<keyword evidence="3" id="KW-1185">Reference proteome</keyword>
<dbReference type="InterPro" id="IPR038020">
    <property type="entry name" value="MbtH-like_sf"/>
</dbReference>
<sequence>MNGRSGEGSGLYFVLVNRVERLTVWPSGTAIPADWQVAFGPGTRAQCATYVERHRAEPHPKGVAASAWTVPERVTQ</sequence>
<name>A0A561E6T0_9MICO</name>